<keyword evidence="2" id="KW-1185">Reference proteome</keyword>
<comment type="caution">
    <text evidence="1">The sequence shown here is derived from an EMBL/GenBank/DDBJ whole genome shotgun (WGS) entry which is preliminary data.</text>
</comment>
<dbReference type="EMBL" id="JAWQEG010000878">
    <property type="protein sequence ID" value="KAK3884516.1"/>
    <property type="molecule type" value="Genomic_DNA"/>
</dbReference>
<protein>
    <submittedName>
        <fullName evidence="1">Uncharacterized protein</fullName>
    </submittedName>
</protein>
<gene>
    <name evidence="1" type="ORF">Pcinc_011233</name>
</gene>
<proteinExistence type="predicted"/>
<evidence type="ECO:0000313" key="2">
    <source>
        <dbReference type="Proteomes" id="UP001286313"/>
    </source>
</evidence>
<name>A0AAE1G365_PETCI</name>
<organism evidence="1 2">
    <name type="scientific">Petrolisthes cinctipes</name>
    <name type="common">Flat porcelain crab</name>
    <dbReference type="NCBI Taxonomy" id="88211"/>
    <lineage>
        <taxon>Eukaryota</taxon>
        <taxon>Metazoa</taxon>
        <taxon>Ecdysozoa</taxon>
        <taxon>Arthropoda</taxon>
        <taxon>Crustacea</taxon>
        <taxon>Multicrustacea</taxon>
        <taxon>Malacostraca</taxon>
        <taxon>Eumalacostraca</taxon>
        <taxon>Eucarida</taxon>
        <taxon>Decapoda</taxon>
        <taxon>Pleocyemata</taxon>
        <taxon>Anomura</taxon>
        <taxon>Galatheoidea</taxon>
        <taxon>Porcellanidae</taxon>
        <taxon>Petrolisthes</taxon>
    </lineage>
</organism>
<sequence>MRAHWWCTSYGFPLTSDSWLTTPLSVLQRLPAIWMLPLHLSCSAGSWYVRPPTPPPVIIVVPRGPSEYQYYNHFLLQPHKYHPGGLMICQNMWCVRLFGWVGERFG</sequence>
<dbReference type="Proteomes" id="UP001286313">
    <property type="component" value="Unassembled WGS sequence"/>
</dbReference>
<dbReference type="AlphaFoldDB" id="A0AAE1G365"/>
<evidence type="ECO:0000313" key="1">
    <source>
        <dbReference type="EMBL" id="KAK3884516.1"/>
    </source>
</evidence>
<accession>A0AAE1G365</accession>
<reference evidence="1" key="1">
    <citation type="submission" date="2023-10" db="EMBL/GenBank/DDBJ databases">
        <title>Genome assemblies of two species of porcelain crab, Petrolisthes cinctipes and Petrolisthes manimaculis (Anomura: Porcellanidae).</title>
        <authorList>
            <person name="Angst P."/>
        </authorList>
    </citation>
    <scope>NUCLEOTIDE SEQUENCE</scope>
    <source>
        <strain evidence="1">PB745_01</strain>
        <tissue evidence="1">Gill</tissue>
    </source>
</reference>